<dbReference type="EMBL" id="JABFCZ010000026">
    <property type="protein sequence ID" value="MBD1548778.1"/>
    <property type="molecule type" value="Genomic_DNA"/>
</dbReference>
<keyword evidence="1" id="KW-0732">Signal</keyword>
<reference evidence="2" key="1">
    <citation type="submission" date="2020-05" db="EMBL/GenBank/DDBJ databases">
        <title>Identification of trans-AT polyketide cluster in two marine bacteria, producers of a novel glutaramide-containing polyketide sesbanimide D and analogs.</title>
        <authorList>
            <person name="Kacar D."/>
            <person name="Rodriguez P."/>
            <person name="Canedo L."/>
            <person name="Gonzalez E."/>
            <person name="Galan B."/>
            <person name="De La Calle F."/>
            <person name="Garcia J.L."/>
        </authorList>
    </citation>
    <scope>NUCLEOTIDE SEQUENCE</scope>
    <source>
        <strain evidence="2">PHM038</strain>
    </source>
</reference>
<proteinExistence type="predicted"/>
<comment type="caution">
    <text evidence="2">The sequence shown here is derived from an EMBL/GenBank/DDBJ whole genome shotgun (WGS) entry which is preliminary data.</text>
</comment>
<gene>
    <name evidence="2" type="ORF">HK439_21145</name>
</gene>
<evidence type="ECO:0000256" key="1">
    <source>
        <dbReference type="SAM" id="SignalP"/>
    </source>
</evidence>
<name>A0A926P395_9HYPH</name>
<organism evidence="2 3">
    <name type="scientific">Roseibium aggregatum</name>
    <dbReference type="NCBI Taxonomy" id="187304"/>
    <lineage>
        <taxon>Bacteria</taxon>
        <taxon>Pseudomonadati</taxon>
        <taxon>Pseudomonadota</taxon>
        <taxon>Alphaproteobacteria</taxon>
        <taxon>Hyphomicrobiales</taxon>
        <taxon>Stappiaceae</taxon>
        <taxon>Roseibium</taxon>
    </lineage>
</organism>
<feature type="signal peptide" evidence="1">
    <location>
        <begin position="1"/>
        <end position="19"/>
    </location>
</feature>
<accession>A0A926P395</accession>
<sequence>MAYLSVIMLMMSGGSFTHAAEAHDHLAAASHAATTPHAHTDKSSLDTSASAELHCGASILSLAKEYRLPMCSNALDLAAHGDAAIRPASHSFEPPPPRTAS</sequence>
<evidence type="ECO:0000313" key="3">
    <source>
        <dbReference type="Proteomes" id="UP000598467"/>
    </source>
</evidence>
<protein>
    <submittedName>
        <fullName evidence="2">Uncharacterized protein</fullName>
    </submittedName>
</protein>
<dbReference type="AlphaFoldDB" id="A0A926P395"/>
<feature type="chain" id="PRO_5037804559" evidence="1">
    <location>
        <begin position="20"/>
        <end position="101"/>
    </location>
</feature>
<dbReference type="Proteomes" id="UP000598467">
    <property type="component" value="Unassembled WGS sequence"/>
</dbReference>
<evidence type="ECO:0000313" key="2">
    <source>
        <dbReference type="EMBL" id="MBD1548778.1"/>
    </source>
</evidence>
<dbReference type="RefSeq" id="WP_190293468.1">
    <property type="nucleotide sequence ID" value="NZ_JABFCZ010000026.1"/>
</dbReference>